<accession>A0A1Y2K9R0</accession>
<evidence type="ECO:0000313" key="3">
    <source>
        <dbReference type="Proteomes" id="UP000194003"/>
    </source>
</evidence>
<organism evidence="2 3">
    <name type="scientific">Magnetofaba australis IT-1</name>
    <dbReference type="NCBI Taxonomy" id="1434232"/>
    <lineage>
        <taxon>Bacteria</taxon>
        <taxon>Pseudomonadati</taxon>
        <taxon>Pseudomonadota</taxon>
        <taxon>Magnetococcia</taxon>
        <taxon>Magnetococcales</taxon>
        <taxon>Magnetococcaceae</taxon>
        <taxon>Magnetofaba</taxon>
    </lineage>
</organism>
<dbReference type="EMBL" id="LVJN01000015">
    <property type="protein sequence ID" value="OSM07237.1"/>
    <property type="molecule type" value="Genomic_DNA"/>
</dbReference>
<protein>
    <submittedName>
        <fullName evidence="2">Uncharacterized protein</fullName>
    </submittedName>
</protein>
<proteinExistence type="predicted"/>
<comment type="caution">
    <text evidence="2">The sequence shown here is derived from an EMBL/GenBank/DDBJ whole genome shotgun (WGS) entry which is preliminary data.</text>
</comment>
<dbReference type="Proteomes" id="UP000194003">
    <property type="component" value="Unassembled WGS sequence"/>
</dbReference>
<reference evidence="2 3" key="1">
    <citation type="journal article" date="2016" name="BMC Genomics">
        <title>Combined genomic and structural analyses of a cultured magnetotactic bacterium reveals its niche adaptation to a dynamic environment.</title>
        <authorList>
            <person name="Araujo A.C."/>
            <person name="Morillo V."/>
            <person name="Cypriano J."/>
            <person name="Teixeira L.C."/>
            <person name="Leao P."/>
            <person name="Lyra S."/>
            <person name="Almeida L.G."/>
            <person name="Bazylinski D.A."/>
            <person name="Vasconcellos A.T."/>
            <person name="Abreu F."/>
            <person name="Lins U."/>
        </authorList>
    </citation>
    <scope>NUCLEOTIDE SEQUENCE [LARGE SCALE GENOMIC DNA]</scope>
    <source>
        <strain evidence="2 3">IT-1</strain>
    </source>
</reference>
<keyword evidence="3" id="KW-1185">Reference proteome</keyword>
<name>A0A1Y2K9R0_9PROT</name>
<gene>
    <name evidence="2" type="ORF">MAIT1_03831</name>
</gene>
<feature type="region of interest" description="Disordered" evidence="1">
    <location>
        <begin position="1"/>
        <end position="28"/>
    </location>
</feature>
<sequence>MTDGPRASGVHGGVGAAQKRRGAGNGVSGPVGIQILRPVEGLHIDPFGAVPGQGFGVAALEGLTSGVLPLRAVAARRVGHGQIPCGSQQK</sequence>
<evidence type="ECO:0000256" key="1">
    <source>
        <dbReference type="SAM" id="MobiDB-lite"/>
    </source>
</evidence>
<evidence type="ECO:0000313" key="2">
    <source>
        <dbReference type="EMBL" id="OSM07237.1"/>
    </source>
</evidence>
<dbReference type="AlphaFoldDB" id="A0A1Y2K9R0"/>
<dbReference type="STRING" id="1434232.MAIT1_03831"/>